<dbReference type="GO" id="GO:0000139">
    <property type="term" value="C:Golgi membrane"/>
    <property type="evidence" value="ECO:0007669"/>
    <property type="project" value="UniProtKB-SubCell"/>
</dbReference>
<name>A0A4U5M5T4_STECR</name>
<proteinExistence type="predicted"/>
<dbReference type="InterPro" id="IPR000727">
    <property type="entry name" value="T_SNARE_dom"/>
</dbReference>
<dbReference type="STRING" id="34508.A0A4U5M5T4"/>
<dbReference type="SMART" id="SM00397">
    <property type="entry name" value="t_SNARE"/>
    <property type="match status" value="1"/>
</dbReference>
<evidence type="ECO:0000256" key="1">
    <source>
        <dbReference type="ARBA" id="ARBA00004394"/>
    </source>
</evidence>
<evidence type="ECO:0000259" key="11">
    <source>
        <dbReference type="PROSITE" id="PS50192"/>
    </source>
</evidence>
<feature type="compositionally biased region" description="Gly residues" evidence="9">
    <location>
        <begin position="1"/>
        <end position="15"/>
    </location>
</feature>
<evidence type="ECO:0000256" key="9">
    <source>
        <dbReference type="SAM" id="MobiDB-lite"/>
    </source>
</evidence>
<feature type="transmembrane region" description="Helical" evidence="10">
    <location>
        <begin position="87"/>
        <end position="106"/>
    </location>
</feature>
<evidence type="ECO:0000313" key="12">
    <source>
        <dbReference type="EMBL" id="TKR64204.1"/>
    </source>
</evidence>
<dbReference type="Gene3D" id="1.20.5.110">
    <property type="match status" value="1"/>
</dbReference>
<dbReference type="OrthoDB" id="261831at2759"/>
<comment type="caution">
    <text evidence="12">The sequence shown here is derived from an EMBL/GenBank/DDBJ whole genome shotgun (WGS) entry which is preliminary data.</text>
</comment>
<dbReference type="EMBL" id="AZBU02000009">
    <property type="protein sequence ID" value="TKR64204.1"/>
    <property type="molecule type" value="Genomic_DNA"/>
</dbReference>
<gene>
    <name evidence="12" type="ORF">L596_024778</name>
</gene>
<feature type="domain" description="T-SNARE coiled-coil homology" evidence="11">
    <location>
        <begin position="17"/>
        <end position="79"/>
    </location>
</feature>
<comment type="subcellular location">
    <subcellularLocation>
        <location evidence="8">Endomembrane system</location>
        <topology evidence="8">Single-pass type IV membrane protein</topology>
    </subcellularLocation>
    <subcellularLocation>
        <location evidence="1">Golgi apparatus membrane</location>
    </subcellularLocation>
</comment>
<keyword evidence="4" id="KW-0653">Protein transport</keyword>
<dbReference type="InterPro" id="IPR039899">
    <property type="entry name" value="BET1_SNARE"/>
</dbReference>
<feature type="region of interest" description="Disordered" evidence="9">
    <location>
        <begin position="1"/>
        <end position="22"/>
    </location>
</feature>
<keyword evidence="3 10" id="KW-0812">Transmembrane</keyword>
<dbReference type="SUPFAM" id="SSF58038">
    <property type="entry name" value="SNARE fusion complex"/>
    <property type="match status" value="1"/>
</dbReference>
<evidence type="ECO:0000256" key="4">
    <source>
        <dbReference type="ARBA" id="ARBA00022927"/>
    </source>
</evidence>
<sequence length="108" mass="12151">MAYRGTKGGDYGNGGWSSMQQQNDDMTDQLAHRVGALKGISIAIGNDIREQNRLINEMESDFDRAGGFLGSTMQHLKRVARTGGKNLILYVLLFSLFVLIVIYWLIRR</sequence>
<evidence type="ECO:0000313" key="13">
    <source>
        <dbReference type="Proteomes" id="UP000298663"/>
    </source>
</evidence>
<evidence type="ECO:0000256" key="8">
    <source>
        <dbReference type="ARBA" id="ARBA00046280"/>
    </source>
</evidence>
<protein>
    <recommendedName>
        <fullName evidence="11">t-SNARE coiled-coil homology domain-containing protein</fullName>
    </recommendedName>
</protein>
<evidence type="ECO:0000256" key="3">
    <source>
        <dbReference type="ARBA" id="ARBA00022692"/>
    </source>
</evidence>
<dbReference type="Proteomes" id="UP000298663">
    <property type="component" value="Unassembled WGS sequence"/>
</dbReference>
<keyword evidence="6" id="KW-0333">Golgi apparatus</keyword>
<keyword evidence="2" id="KW-0813">Transport</keyword>
<reference evidence="12 13" key="1">
    <citation type="journal article" date="2015" name="Genome Biol.">
        <title>Comparative genomics of Steinernema reveals deeply conserved gene regulatory networks.</title>
        <authorList>
            <person name="Dillman A.R."/>
            <person name="Macchietto M."/>
            <person name="Porter C.F."/>
            <person name="Rogers A."/>
            <person name="Williams B."/>
            <person name="Antoshechkin I."/>
            <person name="Lee M.M."/>
            <person name="Goodwin Z."/>
            <person name="Lu X."/>
            <person name="Lewis E.E."/>
            <person name="Goodrich-Blair H."/>
            <person name="Stock S.P."/>
            <person name="Adams B.J."/>
            <person name="Sternberg P.W."/>
            <person name="Mortazavi A."/>
        </authorList>
    </citation>
    <scope>NUCLEOTIDE SEQUENCE [LARGE SCALE GENOMIC DNA]</scope>
    <source>
        <strain evidence="12 13">ALL</strain>
    </source>
</reference>
<evidence type="ECO:0000256" key="7">
    <source>
        <dbReference type="ARBA" id="ARBA00023136"/>
    </source>
</evidence>
<keyword evidence="7 10" id="KW-0472">Membrane</keyword>
<reference evidence="12 13" key="2">
    <citation type="journal article" date="2019" name="G3 (Bethesda)">
        <title>Hybrid Assembly of the Genome of the Entomopathogenic Nematode Steinernema carpocapsae Identifies the X-Chromosome.</title>
        <authorList>
            <person name="Serra L."/>
            <person name="Macchietto M."/>
            <person name="Macias-Munoz A."/>
            <person name="McGill C.J."/>
            <person name="Rodriguez I.M."/>
            <person name="Rodriguez B."/>
            <person name="Murad R."/>
            <person name="Mortazavi A."/>
        </authorList>
    </citation>
    <scope>NUCLEOTIDE SEQUENCE [LARGE SCALE GENOMIC DNA]</scope>
    <source>
        <strain evidence="12 13">ALL</strain>
    </source>
</reference>
<dbReference type="PROSITE" id="PS50192">
    <property type="entry name" value="T_SNARE"/>
    <property type="match status" value="1"/>
</dbReference>
<dbReference type="PANTHER" id="PTHR12791">
    <property type="entry name" value="GOLGI SNARE BET1-RELATED"/>
    <property type="match status" value="1"/>
</dbReference>
<dbReference type="AlphaFoldDB" id="A0A4U5M5T4"/>
<keyword evidence="5 10" id="KW-1133">Transmembrane helix</keyword>
<dbReference type="GO" id="GO:0015031">
    <property type="term" value="P:protein transport"/>
    <property type="evidence" value="ECO:0007669"/>
    <property type="project" value="UniProtKB-KW"/>
</dbReference>
<evidence type="ECO:0000256" key="10">
    <source>
        <dbReference type="SAM" id="Phobius"/>
    </source>
</evidence>
<accession>A0A4U5M5T4</accession>
<evidence type="ECO:0000256" key="6">
    <source>
        <dbReference type="ARBA" id="ARBA00023034"/>
    </source>
</evidence>
<organism evidence="12 13">
    <name type="scientific">Steinernema carpocapsae</name>
    <name type="common">Entomopathogenic nematode</name>
    <dbReference type="NCBI Taxonomy" id="34508"/>
    <lineage>
        <taxon>Eukaryota</taxon>
        <taxon>Metazoa</taxon>
        <taxon>Ecdysozoa</taxon>
        <taxon>Nematoda</taxon>
        <taxon>Chromadorea</taxon>
        <taxon>Rhabditida</taxon>
        <taxon>Tylenchina</taxon>
        <taxon>Panagrolaimomorpha</taxon>
        <taxon>Strongyloidoidea</taxon>
        <taxon>Steinernematidae</taxon>
        <taxon>Steinernema</taxon>
    </lineage>
</organism>
<dbReference type="CDD" id="cd15853">
    <property type="entry name" value="SNARE_Bet1"/>
    <property type="match status" value="1"/>
</dbReference>
<keyword evidence="13" id="KW-1185">Reference proteome</keyword>
<evidence type="ECO:0000256" key="2">
    <source>
        <dbReference type="ARBA" id="ARBA00022448"/>
    </source>
</evidence>
<evidence type="ECO:0000256" key="5">
    <source>
        <dbReference type="ARBA" id="ARBA00022989"/>
    </source>
</evidence>